<gene>
    <name evidence="1" type="ORF">OMM_04542</name>
</gene>
<reference evidence="2" key="1">
    <citation type="submission" date="2012-11" db="EMBL/GenBank/DDBJ databases">
        <authorList>
            <person name="Lucero-Rivera Y.E."/>
            <person name="Tovar-Ramirez D."/>
        </authorList>
    </citation>
    <scope>NUCLEOTIDE SEQUENCE [LARGE SCALE GENOMIC DNA]</scope>
    <source>
        <strain evidence="2">Araruama</strain>
    </source>
</reference>
<dbReference type="AlphaFoldDB" id="A0A1V1P0Y1"/>
<protein>
    <recommendedName>
        <fullName evidence="3">RiboL-PSP-HEPN domain-containing protein</fullName>
    </recommendedName>
</protein>
<dbReference type="EMBL" id="ATBP01000939">
    <property type="protein sequence ID" value="ETR68473.1"/>
    <property type="molecule type" value="Genomic_DNA"/>
</dbReference>
<name>A0A1V1P0Y1_9BACT</name>
<comment type="caution">
    <text evidence="1">The sequence shown here is derived from an EMBL/GenBank/DDBJ whole genome shotgun (WGS) entry which is preliminary data.</text>
</comment>
<dbReference type="Proteomes" id="UP000189670">
    <property type="component" value="Unassembled WGS sequence"/>
</dbReference>
<organism evidence="1 2">
    <name type="scientific">Candidatus Magnetoglobus multicellularis str. Araruama</name>
    <dbReference type="NCBI Taxonomy" id="890399"/>
    <lineage>
        <taxon>Bacteria</taxon>
        <taxon>Pseudomonadati</taxon>
        <taxon>Thermodesulfobacteriota</taxon>
        <taxon>Desulfobacteria</taxon>
        <taxon>Desulfobacterales</taxon>
        <taxon>Desulfobacteraceae</taxon>
        <taxon>Candidatus Magnetoglobus</taxon>
    </lineage>
</organism>
<evidence type="ECO:0000313" key="1">
    <source>
        <dbReference type="EMBL" id="ETR68473.1"/>
    </source>
</evidence>
<proteinExistence type="predicted"/>
<evidence type="ECO:0008006" key="3">
    <source>
        <dbReference type="Google" id="ProtNLM"/>
    </source>
</evidence>
<accession>A0A1V1P0Y1</accession>
<sequence>MNSNQSNNSKFYDEFQSGINKIISQTNNDEFHNKLYYSNVISLMEKYLYDLFINKISSDRNALVTLGTLNKFSNVSLKIPYLLHNKVEDFIINAMKNIVWHRLNDIDVFYKKVLRIQFNLNRNILNVLKIRHDIVHRNGFDLDGNMIEITDQKLETCIDLIIRFISDIDEKYQALQK</sequence>
<evidence type="ECO:0000313" key="2">
    <source>
        <dbReference type="Proteomes" id="UP000189670"/>
    </source>
</evidence>